<sequence>MCRIDELSRKEVINVKDGCNLGHICDIEIDATDGRVVSLIIYGRSKFFGLFGREEDIIIPWCNIQTIGEDTILVCVDLQYRRHRKLRGSFFNFFK</sequence>
<dbReference type="InterPro" id="IPR011033">
    <property type="entry name" value="PRC_barrel-like_sf"/>
</dbReference>
<proteinExistence type="predicted"/>
<evidence type="ECO:0000313" key="2">
    <source>
        <dbReference type="EMBL" id="CDZ24762.1"/>
    </source>
</evidence>
<dbReference type="PATRIC" id="fig|29343.3.peg.1740"/>
<dbReference type="PANTHER" id="PTHR40061:SF1">
    <property type="entry name" value="SPORULATION PROTEIN YLMC-RELATED"/>
    <property type="match status" value="1"/>
</dbReference>
<dbReference type="Proteomes" id="UP000032431">
    <property type="component" value="Chromosome I"/>
</dbReference>
<dbReference type="PANTHER" id="PTHR40061">
    <property type="entry name" value="SPORULATION PROTEIN YLMC-RELATED"/>
    <property type="match status" value="1"/>
</dbReference>
<dbReference type="Pfam" id="PF05239">
    <property type="entry name" value="PRC"/>
    <property type="match status" value="1"/>
</dbReference>
<name>A0A078KQE6_9FIRM</name>
<organism evidence="2 3">
    <name type="scientific">[Clostridium] cellulosi</name>
    <dbReference type="NCBI Taxonomy" id="29343"/>
    <lineage>
        <taxon>Bacteria</taxon>
        <taxon>Bacillati</taxon>
        <taxon>Bacillota</taxon>
        <taxon>Clostridia</taxon>
        <taxon>Eubacteriales</taxon>
        <taxon>Oscillospiraceae</taxon>
        <taxon>Oscillospiraceae incertae sedis</taxon>
    </lineage>
</organism>
<gene>
    <name evidence="2" type="ORF">CCDG5_1654</name>
</gene>
<dbReference type="NCBIfam" id="TIGR02888">
    <property type="entry name" value="spore_YlmC_YmxH"/>
    <property type="match status" value="1"/>
</dbReference>
<dbReference type="SUPFAM" id="SSF50346">
    <property type="entry name" value="PRC-barrel domain"/>
    <property type="match status" value="1"/>
</dbReference>
<dbReference type="Gene3D" id="2.30.30.240">
    <property type="entry name" value="PRC-barrel domain"/>
    <property type="match status" value="1"/>
</dbReference>
<reference evidence="3" key="1">
    <citation type="submission" date="2014-07" db="EMBL/GenBank/DDBJ databases">
        <authorList>
            <person name="Wibberg D."/>
        </authorList>
    </citation>
    <scope>NUCLEOTIDE SEQUENCE [LARGE SCALE GENOMIC DNA]</scope>
    <source>
        <strain evidence="3">DG5</strain>
    </source>
</reference>
<dbReference type="HOGENOM" id="CLU_161336_3_0_9"/>
<dbReference type="EMBL" id="LM995447">
    <property type="protein sequence ID" value="CDZ24762.1"/>
    <property type="molecule type" value="Genomic_DNA"/>
</dbReference>
<evidence type="ECO:0000313" key="3">
    <source>
        <dbReference type="Proteomes" id="UP000032431"/>
    </source>
</evidence>
<protein>
    <recommendedName>
        <fullName evidence="1">PRC-barrel domain-containing protein</fullName>
    </recommendedName>
</protein>
<dbReference type="InterPro" id="IPR014238">
    <property type="entry name" value="Spore_YlmC/YmxH"/>
</dbReference>
<dbReference type="STRING" id="29343.CCDG5_1654"/>
<evidence type="ECO:0000259" key="1">
    <source>
        <dbReference type="Pfam" id="PF05239"/>
    </source>
</evidence>
<dbReference type="OrthoDB" id="6024937at2"/>
<dbReference type="AlphaFoldDB" id="A0A078KQE6"/>
<feature type="domain" description="PRC-barrel" evidence="1">
    <location>
        <begin position="3"/>
        <end position="74"/>
    </location>
</feature>
<dbReference type="KEGG" id="ccel:CCDG5_1654"/>
<accession>A0A078KQE6</accession>
<dbReference type="InterPro" id="IPR027275">
    <property type="entry name" value="PRC-brl_dom"/>
</dbReference>
<keyword evidence="3" id="KW-1185">Reference proteome</keyword>